<dbReference type="AlphaFoldDB" id="A0A9D4VKA7"/>
<accession>A0A9D4VKA7</accession>
<evidence type="ECO:0000313" key="2">
    <source>
        <dbReference type="Proteomes" id="UP001058974"/>
    </source>
</evidence>
<sequence length="199" mass="22717">MKNNPRHSWKRDEEVKFCLKPAKIHIIRLILHYKGELVYSLVKCFSKALRSLKCDVDVIKVNEDLSGFDLVDLYVEHEAHNPDIIYEAEAVRGFDVDDDVEVNNDKEDDVLVYDDVEANNDKEDNIVVDDDLEVNNDKEDNVVVDDDVKVNNDKEDNDDTNADYVGSGGSWESNIDISADSIDLDCKIVLHTEIETTWA</sequence>
<protein>
    <submittedName>
        <fullName evidence="1">Uncharacterized protein</fullName>
    </submittedName>
</protein>
<evidence type="ECO:0000313" key="1">
    <source>
        <dbReference type="EMBL" id="KAI5384902.1"/>
    </source>
</evidence>
<gene>
    <name evidence="1" type="ORF">KIW84_071765</name>
</gene>
<dbReference type="EMBL" id="JAMSHJ010000007">
    <property type="protein sequence ID" value="KAI5384902.1"/>
    <property type="molecule type" value="Genomic_DNA"/>
</dbReference>
<dbReference type="Proteomes" id="UP001058974">
    <property type="component" value="Chromosome 7"/>
</dbReference>
<proteinExistence type="predicted"/>
<dbReference type="Gramene" id="Psat07G0176500-T1">
    <property type="protein sequence ID" value="KAI5384902.1"/>
    <property type="gene ID" value="KIW84_071765"/>
</dbReference>
<keyword evidence="2" id="KW-1185">Reference proteome</keyword>
<organism evidence="1 2">
    <name type="scientific">Pisum sativum</name>
    <name type="common">Garden pea</name>
    <name type="synonym">Lathyrus oleraceus</name>
    <dbReference type="NCBI Taxonomy" id="3888"/>
    <lineage>
        <taxon>Eukaryota</taxon>
        <taxon>Viridiplantae</taxon>
        <taxon>Streptophyta</taxon>
        <taxon>Embryophyta</taxon>
        <taxon>Tracheophyta</taxon>
        <taxon>Spermatophyta</taxon>
        <taxon>Magnoliopsida</taxon>
        <taxon>eudicotyledons</taxon>
        <taxon>Gunneridae</taxon>
        <taxon>Pentapetalae</taxon>
        <taxon>rosids</taxon>
        <taxon>fabids</taxon>
        <taxon>Fabales</taxon>
        <taxon>Fabaceae</taxon>
        <taxon>Papilionoideae</taxon>
        <taxon>50 kb inversion clade</taxon>
        <taxon>NPAAA clade</taxon>
        <taxon>Hologalegina</taxon>
        <taxon>IRL clade</taxon>
        <taxon>Fabeae</taxon>
        <taxon>Lathyrus</taxon>
    </lineage>
</organism>
<name>A0A9D4VKA7_PEA</name>
<comment type="caution">
    <text evidence="1">The sequence shown here is derived from an EMBL/GenBank/DDBJ whole genome shotgun (WGS) entry which is preliminary data.</text>
</comment>
<reference evidence="1 2" key="1">
    <citation type="journal article" date="2022" name="Nat. Genet.">
        <title>Improved pea reference genome and pan-genome highlight genomic features and evolutionary characteristics.</title>
        <authorList>
            <person name="Yang T."/>
            <person name="Liu R."/>
            <person name="Luo Y."/>
            <person name="Hu S."/>
            <person name="Wang D."/>
            <person name="Wang C."/>
            <person name="Pandey M.K."/>
            <person name="Ge S."/>
            <person name="Xu Q."/>
            <person name="Li N."/>
            <person name="Li G."/>
            <person name="Huang Y."/>
            <person name="Saxena R.K."/>
            <person name="Ji Y."/>
            <person name="Li M."/>
            <person name="Yan X."/>
            <person name="He Y."/>
            <person name="Liu Y."/>
            <person name="Wang X."/>
            <person name="Xiang C."/>
            <person name="Varshney R.K."/>
            <person name="Ding H."/>
            <person name="Gao S."/>
            <person name="Zong X."/>
        </authorList>
    </citation>
    <scope>NUCLEOTIDE SEQUENCE [LARGE SCALE GENOMIC DNA]</scope>
    <source>
        <strain evidence="1 2">cv. Zhongwan 6</strain>
    </source>
</reference>